<evidence type="ECO:0000313" key="3">
    <source>
        <dbReference type="EMBL" id="UNO48842.1"/>
    </source>
</evidence>
<dbReference type="GO" id="GO:0042597">
    <property type="term" value="C:periplasmic space"/>
    <property type="evidence" value="ECO:0007669"/>
    <property type="project" value="UniProtKB-ARBA"/>
</dbReference>
<dbReference type="Pfam" id="PF00496">
    <property type="entry name" value="SBP_bac_5"/>
    <property type="match status" value="1"/>
</dbReference>
<dbReference type="Gene3D" id="3.40.190.10">
    <property type="entry name" value="Periplasmic binding protein-like II"/>
    <property type="match status" value="1"/>
</dbReference>
<gene>
    <name evidence="3" type="ORF">K1I37_19835</name>
</gene>
<dbReference type="InterPro" id="IPR030678">
    <property type="entry name" value="Peptide/Ni-bd"/>
</dbReference>
<feature type="region of interest" description="Disordered" evidence="1">
    <location>
        <begin position="51"/>
        <end position="73"/>
    </location>
</feature>
<evidence type="ECO:0000259" key="2">
    <source>
        <dbReference type="Pfam" id="PF00496"/>
    </source>
</evidence>
<organism evidence="3 4">
    <name type="scientific">Alicyclobacillus acidoterrestris (strain ATCC 49025 / DSM 3922 / CIP 106132 / NCIMB 13137 / GD3B)</name>
    <dbReference type="NCBI Taxonomy" id="1356854"/>
    <lineage>
        <taxon>Bacteria</taxon>
        <taxon>Bacillati</taxon>
        <taxon>Bacillota</taxon>
        <taxon>Bacilli</taxon>
        <taxon>Bacillales</taxon>
        <taxon>Alicyclobacillaceae</taxon>
        <taxon>Alicyclobacillus</taxon>
    </lineage>
</organism>
<dbReference type="CDD" id="cd08509">
    <property type="entry name" value="PBP2_TmCBP_oligosaccharides_like"/>
    <property type="match status" value="1"/>
</dbReference>
<reference evidence="4" key="1">
    <citation type="journal article" date="2022" name="G3 (Bethesda)">
        <title>Unveiling the complete genome sequence of Alicyclobacillus acidoterrestris DSM 3922T, a taint-producing strain.</title>
        <authorList>
            <person name="Leonardo I.C."/>
            <person name="Barreto Crespo M.T."/>
            <person name="Gaspar F.B."/>
        </authorList>
    </citation>
    <scope>NUCLEOTIDE SEQUENCE [LARGE SCALE GENOMIC DNA]</scope>
    <source>
        <strain evidence="4">DSM 3922</strain>
    </source>
</reference>
<feature type="compositionally biased region" description="Low complexity" evidence="1">
    <location>
        <begin position="51"/>
        <end position="62"/>
    </location>
</feature>
<dbReference type="GO" id="GO:0015833">
    <property type="term" value="P:peptide transport"/>
    <property type="evidence" value="ECO:0007669"/>
    <property type="project" value="TreeGrafter"/>
</dbReference>
<name>A0A9E6ZGE2_ALIAG</name>
<keyword evidence="4" id="KW-1185">Reference proteome</keyword>
<dbReference type="PANTHER" id="PTHR30290">
    <property type="entry name" value="PERIPLASMIC BINDING COMPONENT OF ABC TRANSPORTER"/>
    <property type="match status" value="1"/>
</dbReference>
<dbReference type="PIRSF" id="PIRSF002741">
    <property type="entry name" value="MppA"/>
    <property type="match status" value="1"/>
</dbReference>
<accession>A0A9E6ZGE2</accession>
<feature type="domain" description="Solute-binding protein family 5" evidence="2">
    <location>
        <begin position="127"/>
        <end position="476"/>
    </location>
</feature>
<dbReference type="GO" id="GO:0043190">
    <property type="term" value="C:ATP-binding cassette (ABC) transporter complex"/>
    <property type="evidence" value="ECO:0007669"/>
    <property type="project" value="InterPro"/>
</dbReference>
<dbReference type="AlphaFoldDB" id="A0A9E6ZGE2"/>
<dbReference type="SUPFAM" id="SSF53850">
    <property type="entry name" value="Periplasmic binding protein-like II"/>
    <property type="match status" value="1"/>
</dbReference>
<evidence type="ECO:0000256" key="1">
    <source>
        <dbReference type="SAM" id="MobiDB-lite"/>
    </source>
</evidence>
<dbReference type="GO" id="GO:1904680">
    <property type="term" value="F:peptide transmembrane transporter activity"/>
    <property type="evidence" value="ECO:0007669"/>
    <property type="project" value="TreeGrafter"/>
</dbReference>
<dbReference type="Gene3D" id="3.90.76.10">
    <property type="entry name" value="Dipeptide-binding Protein, Domain 1"/>
    <property type="match status" value="1"/>
</dbReference>
<dbReference type="Proteomes" id="UP000829401">
    <property type="component" value="Chromosome"/>
</dbReference>
<dbReference type="InterPro" id="IPR000914">
    <property type="entry name" value="SBP_5_dom"/>
</dbReference>
<sequence length="582" mass="63653">MVNGNQRTITLLMRAIQIEKGENVVLHKWKIGLVTGAVAAMTASLAGCGNSTTASGNQSNSSAGGGSTPAQGKPMTIVPAPYGSFQRNFNPFQYQTTANGGTFGFIYEPLFYDSLVSSNQYALLGKTATWSNGNKTLTVKLNTAAKWSDGKPFTSKDVVFTFNLLKKYPAIDTSGVWSELTNVEAQGDDTVVFTFKKADVPFAMYIEQEPIVPEHIWSTVGNPAKYTNPNPVGTGPFILDKFSPQDYTMKANPDYYGGKVPVPEVNFPAYNSNDSANLAVAQGEVDWAGQFIQNIDKVYASKSPNNKYWFPPNNVVNLLPNLKDPILSQKVVREALSLAINRDDLANKGEYGYVQVASPTTILPTNKDWIDPNLPAADQKFTYDTAQAEKLLEGAGYKKNSNGIFVSPSGQPLSFNLAVVSGWTDWDADAQIIAQNLKQLGVQVNVQQMQYAGYEAALQSHKFQLAIASSGGGPNPYYIDENVYASHGSMNYEQWNDPATDAAFQAFESTSDPQKQKEAMYKFEKIAAEQLPAIPLFYGGTWYEYSTKNYTGWPSADNPYVSPAPWSWPAAGIVIMHLKPTN</sequence>
<evidence type="ECO:0000313" key="4">
    <source>
        <dbReference type="Proteomes" id="UP000829401"/>
    </source>
</evidence>
<dbReference type="KEGG" id="aaco:K1I37_19835"/>
<protein>
    <submittedName>
        <fullName evidence="3">ABC transporter substrate-binding protein</fullName>
    </submittedName>
</protein>
<proteinExistence type="predicted"/>
<dbReference type="Gene3D" id="3.10.105.10">
    <property type="entry name" value="Dipeptide-binding Protein, Domain 3"/>
    <property type="match status" value="1"/>
</dbReference>
<dbReference type="InterPro" id="IPR039424">
    <property type="entry name" value="SBP_5"/>
</dbReference>
<dbReference type="EMBL" id="CP080467">
    <property type="protein sequence ID" value="UNO48842.1"/>
    <property type="molecule type" value="Genomic_DNA"/>
</dbReference>